<evidence type="ECO:0000313" key="2">
    <source>
        <dbReference type="Proteomes" id="UP000824681"/>
    </source>
</evidence>
<evidence type="ECO:0000313" key="1">
    <source>
        <dbReference type="EMBL" id="QYC42170.1"/>
    </source>
</evidence>
<protein>
    <submittedName>
        <fullName evidence="1">Uncharacterized protein</fullName>
    </submittedName>
</protein>
<organism evidence="1 2">
    <name type="scientific">Nonomuraea coxensis DSM 45129</name>
    <dbReference type="NCBI Taxonomy" id="1122611"/>
    <lineage>
        <taxon>Bacteria</taxon>
        <taxon>Bacillati</taxon>
        <taxon>Actinomycetota</taxon>
        <taxon>Actinomycetes</taxon>
        <taxon>Streptosporangiales</taxon>
        <taxon>Streptosporangiaceae</taxon>
        <taxon>Nonomuraea</taxon>
    </lineage>
</organism>
<dbReference type="Proteomes" id="UP000824681">
    <property type="component" value="Chromosome"/>
</dbReference>
<accession>A0ABX8U3D2</accession>
<proteinExistence type="predicted"/>
<keyword evidence="2" id="KW-1185">Reference proteome</keyword>
<name>A0ABX8U3D2_9ACTN</name>
<sequence length="62" mass="6474">MLGALAATGAGSGRIAVPGPHPLVPLLLGAGWRIADQDTFMADETALTRLRPDRYVPHPDLG</sequence>
<dbReference type="EMBL" id="CP068985">
    <property type="protein sequence ID" value="QYC42170.1"/>
    <property type="molecule type" value="Genomic_DNA"/>
</dbReference>
<reference evidence="1 2" key="1">
    <citation type="journal article" date="2021" name="ACS Chem. Biol.">
        <title>Genomic-Led Discovery of a Novel Glycopeptide Antibiotic by Nonomuraea coxensis DSM 45129.</title>
        <authorList>
            <person name="Yushchuk O."/>
            <person name="Vior N.M."/>
            <person name="Andreo-Vidal A."/>
            <person name="Berini F."/>
            <person name="Ruckert C."/>
            <person name="Busche T."/>
            <person name="Binda E."/>
            <person name="Kalinowski J."/>
            <person name="Truman A.W."/>
            <person name="Marinelli F."/>
        </authorList>
    </citation>
    <scope>NUCLEOTIDE SEQUENCE [LARGE SCALE GENOMIC DNA]</scope>
    <source>
        <strain evidence="1 2">DSM 45129</strain>
    </source>
</reference>
<gene>
    <name evidence="1" type="ORF">Nocox_22830</name>
</gene>